<dbReference type="RefSeq" id="WP_015704102.1">
    <property type="nucleotide sequence ID" value="NC_015663.1"/>
</dbReference>
<reference evidence="1 2" key="1">
    <citation type="journal article" date="2012" name="J. Bacteriol.">
        <title>Complete genome sequence of Enterobacter aerogenes KCTC 2190.</title>
        <authorList>
            <person name="Shin S.H."/>
            <person name="Kim S."/>
            <person name="Kim J.Y."/>
            <person name="Lee S."/>
            <person name="Um Y."/>
            <person name="Oh M.K."/>
            <person name="Kim Y.R."/>
            <person name="Lee J."/>
            <person name="Yang K.S."/>
        </authorList>
    </citation>
    <scope>NUCLEOTIDE SEQUENCE [LARGE SCALE GENOMIC DNA]</scope>
    <source>
        <strain evidence="1 2">KCTC 2190</strain>
    </source>
</reference>
<dbReference type="eggNOG" id="ENOG5034BZK">
    <property type="taxonomic scope" value="Bacteria"/>
</dbReference>
<dbReference type="OrthoDB" id="10013757at2"/>
<dbReference type="GeneID" id="93309954"/>
<dbReference type="PATRIC" id="fig|1028307.3.peg.1771"/>
<accession>A0A0H3FMS1</accession>
<organism evidence="1 2">
    <name type="scientific">Klebsiella aerogenes (strain ATCC 13048 / DSM 30053 / CCUG 1429 / JCM 1235 / KCTC 2190 / NBRC 13534 / NCIMB 10102 / NCTC 10006 / CDC 819-56)</name>
    <name type="common">Enterobacter aerogenes</name>
    <dbReference type="NCBI Taxonomy" id="1028307"/>
    <lineage>
        <taxon>Bacteria</taxon>
        <taxon>Pseudomonadati</taxon>
        <taxon>Pseudomonadota</taxon>
        <taxon>Gammaproteobacteria</taxon>
        <taxon>Enterobacterales</taxon>
        <taxon>Enterobacteriaceae</taxon>
        <taxon>Klebsiella/Raoultella group</taxon>
        <taxon>Klebsiella</taxon>
    </lineage>
</organism>
<dbReference type="Proteomes" id="UP000008881">
    <property type="component" value="Chromosome"/>
</dbReference>
<evidence type="ECO:0000313" key="2">
    <source>
        <dbReference type="Proteomes" id="UP000008881"/>
    </source>
</evidence>
<sequence length="291" mass="33469">MSSGPLTSRRQFLNDIQAEQHSDALRSGKVWLATQRMLKRTGRVFVSDKTDPTAPGSVFDFNDVRDLYLLQLAASGIKNAAGFSSWVEISPVHKRSTLHSSLGAQYMIIPRSVRRKVDAYRQINAAKHMPVQEFKGSLYAALSRAFGSKTTANEKLRQLPLMPEEIRKVTDPDIKVYGMTGEKISPSFILFTLECKRLGYSTEHDLLWDLFRIIKDKHMLSSLGDSLFFTFLYPDDGDFFSCFIREHQEQFPSLQAKRDAIRSFVQAVHTRYLFTANKRNYLKRKKKKWSE</sequence>
<proteinExistence type="predicted"/>
<protein>
    <submittedName>
        <fullName evidence="1">Uncharacterized protein</fullName>
    </submittedName>
</protein>
<keyword evidence="2" id="KW-1185">Reference proteome</keyword>
<gene>
    <name evidence="1" type="ordered locus">EAE_08880</name>
</gene>
<dbReference type="AlphaFoldDB" id="A0A0H3FMS1"/>
<dbReference type="HOGENOM" id="CLU_911353_0_0_6"/>
<name>A0A0H3FMS1_KLEAK</name>
<dbReference type="KEGG" id="eae:EAE_08880"/>
<evidence type="ECO:0000313" key="1">
    <source>
        <dbReference type="EMBL" id="AEG96698.1"/>
    </source>
</evidence>
<dbReference type="EMBL" id="CP002824">
    <property type="protein sequence ID" value="AEG96698.1"/>
    <property type="molecule type" value="Genomic_DNA"/>
</dbReference>